<name>A0A8M8UT58_SESIN</name>
<organism evidence="2 3">
    <name type="scientific">Sesamum indicum</name>
    <name type="common">Oriental sesame</name>
    <name type="synonym">Sesamum orientale</name>
    <dbReference type="NCBI Taxonomy" id="4182"/>
    <lineage>
        <taxon>Eukaryota</taxon>
        <taxon>Viridiplantae</taxon>
        <taxon>Streptophyta</taxon>
        <taxon>Embryophyta</taxon>
        <taxon>Tracheophyta</taxon>
        <taxon>Spermatophyta</taxon>
        <taxon>Magnoliopsida</taxon>
        <taxon>eudicotyledons</taxon>
        <taxon>Gunneridae</taxon>
        <taxon>Pentapetalae</taxon>
        <taxon>asterids</taxon>
        <taxon>lamiids</taxon>
        <taxon>Lamiales</taxon>
        <taxon>Pedaliaceae</taxon>
        <taxon>Sesamum</taxon>
    </lineage>
</organism>
<gene>
    <name evidence="3" type="primary">LOC105180019</name>
</gene>
<proteinExistence type="predicted"/>
<feature type="compositionally biased region" description="Basic and acidic residues" evidence="1">
    <location>
        <begin position="86"/>
        <end position="114"/>
    </location>
</feature>
<keyword evidence="2" id="KW-1185">Reference proteome</keyword>
<evidence type="ECO:0000256" key="1">
    <source>
        <dbReference type="SAM" id="MobiDB-lite"/>
    </source>
</evidence>
<evidence type="ECO:0000313" key="3">
    <source>
        <dbReference type="RefSeq" id="XP_020547180.1"/>
    </source>
</evidence>
<protein>
    <submittedName>
        <fullName evidence="3">Uncharacterized protein LOC105180019 isoform X2</fullName>
    </submittedName>
</protein>
<dbReference type="AlphaFoldDB" id="A0A8M8UT58"/>
<feature type="region of interest" description="Disordered" evidence="1">
    <location>
        <begin position="40"/>
        <end position="175"/>
    </location>
</feature>
<feature type="compositionally biased region" description="Polar residues" evidence="1">
    <location>
        <begin position="40"/>
        <end position="55"/>
    </location>
</feature>
<feature type="compositionally biased region" description="Basic and acidic residues" evidence="1">
    <location>
        <begin position="227"/>
        <end position="265"/>
    </location>
</feature>
<sequence>MQEKGRQAEFDPITEMEISSILDSGLPSHEKSALLASYFSEDNTSGSSSGITVQEKTNHKKADTKSNAPPEEIKNKASCSSSGVELQEKNKHRDEANAKEEHNSDKEPELKESSLSHPSSEQGKGKHMGAMAKEKDNDHLLCKDEKSEVQDDDKSLSHPTSQQAKTKGALDDPLTNEEISSILHSTLSKKDKLSLLILSNLNGVENSPLETKTSTSTTPLKVEVKEKVQHNETEVKRDVEDHLPSDDRKIDERLSHSSPRQEEQAKVYPNFKLTSDEKSQPLVYDRTEVDVRWSKLSSSSTSSRNEFKVRCFCPVTNLCTILVINYYTITT</sequence>
<dbReference type="RefSeq" id="XP_020547180.1">
    <property type="nucleotide sequence ID" value="XM_020691521.1"/>
</dbReference>
<accession>A0A8M8UT58</accession>
<evidence type="ECO:0000313" key="2">
    <source>
        <dbReference type="Proteomes" id="UP000504604"/>
    </source>
</evidence>
<feature type="region of interest" description="Disordered" evidence="1">
    <location>
        <begin position="227"/>
        <end position="266"/>
    </location>
</feature>
<reference evidence="3" key="1">
    <citation type="submission" date="2025-08" db="UniProtKB">
        <authorList>
            <consortium name="RefSeq"/>
        </authorList>
    </citation>
    <scope>IDENTIFICATION</scope>
</reference>
<dbReference type="GeneID" id="105180019"/>
<feature type="compositionally biased region" description="Basic and acidic residues" evidence="1">
    <location>
        <begin position="132"/>
        <end position="156"/>
    </location>
</feature>
<dbReference type="Proteomes" id="UP000504604">
    <property type="component" value="Unplaced"/>
</dbReference>